<comment type="caution">
    <text evidence="1">The sequence shown here is derived from an EMBL/GenBank/DDBJ whole genome shotgun (WGS) entry which is preliminary data.</text>
</comment>
<sequence>MGIRYDRERVEAIIKEMLESAHRAGIYQTEECHEKLEQLLGDVRKEAVAHTWTEACSHYDRGMDPRNITIPLLVEKVIAELNPERD</sequence>
<protein>
    <submittedName>
        <fullName evidence="1">Uncharacterized protein</fullName>
    </submittedName>
</protein>
<dbReference type="EMBL" id="BARS01057413">
    <property type="protein sequence ID" value="GAG51099.1"/>
    <property type="molecule type" value="Genomic_DNA"/>
</dbReference>
<proteinExistence type="predicted"/>
<evidence type="ECO:0000313" key="1">
    <source>
        <dbReference type="EMBL" id="GAG51099.1"/>
    </source>
</evidence>
<accession>X0Y578</accession>
<name>X0Y578_9ZZZZ</name>
<reference evidence="1" key="1">
    <citation type="journal article" date="2014" name="Front. Microbiol.">
        <title>High frequency of phylogenetically diverse reductive dehalogenase-homologous genes in deep subseafloor sedimentary metagenomes.</title>
        <authorList>
            <person name="Kawai M."/>
            <person name="Futagami T."/>
            <person name="Toyoda A."/>
            <person name="Takaki Y."/>
            <person name="Nishi S."/>
            <person name="Hori S."/>
            <person name="Arai W."/>
            <person name="Tsubouchi T."/>
            <person name="Morono Y."/>
            <person name="Uchiyama I."/>
            <person name="Ito T."/>
            <person name="Fujiyama A."/>
            <person name="Inagaki F."/>
            <person name="Takami H."/>
        </authorList>
    </citation>
    <scope>NUCLEOTIDE SEQUENCE</scope>
    <source>
        <strain evidence="1">Expedition CK06-06</strain>
    </source>
</reference>
<organism evidence="1">
    <name type="scientific">marine sediment metagenome</name>
    <dbReference type="NCBI Taxonomy" id="412755"/>
    <lineage>
        <taxon>unclassified sequences</taxon>
        <taxon>metagenomes</taxon>
        <taxon>ecological metagenomes</taxon>
    </lineage>
</organism>
<dbReference type="AlphaFoldDB" id="X0Y578"/>
<gene>
    <name evidence="1" type="ORF">S01H1_84186</name>
</gene>